<accession>A0ABP8V9J1</accession>
<evidence type="ECO:0000313" key="2">
    <source>
        <dbReference type="EMBL" id="GAA4652109.1"/>
    </source>
</evidence>
<proteinExistence type="inferred from homology"/>
<comment type="subcellular location">
    <subcellularLocation>
        <location evidence="1">Cytoplasm</location>
    </subcellularLocation>
</comment>
<dbReference type="GO" id="GO:0008168">
    <property type="term" value="F:methyltransferase activity"/>
    <property type="evidence" value="ECO:0007669"/>
    <property type="project" value="UniProtKB-KW"/>
</dbReference>
<keyword evidence="1" id="KW-0698">rRNA processing</keyword>
<keyword evidence="1" id="KW-0963">Cytoplasm</keyword>
<dbReference type="CDD" id="cd02440">
    <property type="entry name" value="AdoMet_MTases"/>
    <property type="match status" value="1"/>
</dbReference>
<feature type="binding site" evidence="1">
    <location>
        <begin position="115"/>
        <end position="116"/>
    </location>
    <ligand>
        <name>S-adenosyl-L-methionine</name>
        <dbReference type="ChEBI" id="CHEBI:59789"/>
    </ligand>
</feature>
<keyword evidence="1" id="KW-0949">S-adenosyl-L-methionine</keyword>
<dbReference type="Gene3D" id="3.40.50.150">
    <property type="entry name" value="Vaccinia Virus protein VP39"/>
    <property type="match status" value="1"/>
</dbReference>
<comment type="similarity">
    <text evidence="1">Belongs to the methyltransferase superfamily. RsmJ family.</text>
</comment>
<dbReference type="InterPro" id="IPR029063">
    <property type="entry name" value="SAM-dependent_MTases_sf"/>
</dbReference>
<name>A0ABP8V9J1_9GAMM</name>
<evidence type="ECO:0000256" key="1">
    <source>
        <dbReference type="HAMAP-Rule" id="MF_01523"/>
    </source>
</evidence>
<organism evidence="2 3">
    <name type="scientific">Kistimonas scapharcae</name>
    <dbReference type="NCBI Taxonomy" id="1036133"/>
    <lineage>
        <taxon>Bacteria</taxon>
        <taxon>Pseudomonadati</taxon>
        <taxon>Pseudomonadota</taxon>
        <taxon>Gammaproteobacteria</taxon>
        <taxon>Oceanospirillales</taxon>
        <taxon>Endozoicomonadaceae</taxon>
        <taxon>Kistimonas</taxon>
    </lineage>
</organism>
<comment type="caution">
    <text evidence="1">Lacks conserved residue(s) required for the propagation of feature annotation.</text>
</comment>
<evidence type="ECO:0000313" key="3">
    <source>
        <dbReference type="Proteomes" id="UP001500604"/>
    </source>
</evidence>
<dbReference type="EMBL" id="BAABFL010000469">
    <property type="protein sequence ID" value="GAA4652109.1"/>
    <property type="molecule type" value="Genomic_DNA"/>
</dbReference>
<gene>
    <name evidence="1" type="primary">rsmJ</name>
    <name evidence="2" type="ORF">GCM10023116_43930</name>
</gene>
<dbReference type="EC" id="2.1.1.242" evidence="1"/>
<sequence length="271" mass="29107">MNALNLAVMASKDAGIHERMSRLAHHLGLPLVADQPLKTLNAFDAVLHESEEGLGLQLTGKGAPGPVRVDFVGGSAAHRRRFGGGKGQDIAKAVGLADAGKRQLHVLDATAGLGRDAFVLASLGCRMTLIERSDVVQALLIDGLRRAVDDPEVSAIVQNMTLAPGDALRIMAAMETADRPDVVYLDPMFPHRRKAAAVKKEMRLFQDLVGEDPDADGLLTQALALARFRVVVKRPRLAPDLAGKMPNYRLEGKSGRFDVYTLASIRQAEPA</sequence>
<reference evidence="3" key="1">
    <citation type="journal article" date="2019" name="Int. J. Syst. Evol. Microbiol.">
        <title>The Global Catalogue of Microorganisms (GCM) 10K type strain sequencing project: providing services to taxonomists for standard genome sequencing and annotation.</title>
        <authorList>
            <consortium name="The Broad Institute Genomics Platform"/>
            <consortium name="The Broad Institute Genome Sequencing Center for Infectious Disease"/>
            <person name="Wu L."/>
            <person name="Ma J."/>
        </authorList>
    </citation>
    <scope>NUCLEOTIDE SEQUENCE [LARGE SCALE GENOMIC DNA]</scope>
    <source>
        <strain evidence="3">JCM 17805</strain>
    </source>
</reference>
<protein>
    <recommendedName>
        <fullName evidence="1">Ribosomal RNA small subunit methyltransferase J</fullName>
        <ecNumber evidence="1">2.1.1.242</ecNumber>
    </recommendedName>
    <alternativeName>
        <fullName evidence="1">16S rRNA m2G1516 methyltransferase</fullName>
    </alternativeName>
    <alternativeName>
        <fullName evidence="1">rRNA (guanine-N(2)-)-methyltransferase</fullName>
    </alternativeName>
</protein>
<comment type="caution">
    <text evidence="2">The sequence shown here is derived from an EMBL/GenBank/DDBJ whole genome shotgun (WGS) entry which is preliminary data.</text>
</comment>
<dbReference type="InterPro" id="IPR007536">
    <property type="entry name" value="16SrRNA_methylTrfase_J"/>
</dbReference>
<feature type="binding site" evidence="1">
    <location>
        <begin position="131"/>
        <end position="132"/>
    </location>
    <ligand>
        <name>S-adenosyl-L-methionine</name>
        <dbReference type="ChEBI" id="CHEBI:59789"/>
    </ligand>
</feature>
<dbReference type="PANTHER" id="PTHR36112">
    <property type="entry name" value="RIBOSOMAL RNA SMALL SUBUNIT METHYLTRANSFERASE J"/>
    <property type="match status" value="1"/>
</dbReference>
<dbReference type="RefSeq" id="WP_345198612.1">
    <property type="nucleotide sequence ID" value="NZ_BAABFL010000469.1"/>
</dbReference>
<dbReference type="SUPFAM" id="SSF53335">
    <property type="entry name" value="S-adenosyl-L-methionine-dependent methyltransferases"/>
    <property type="match status" value="1"/>
</dbReference>
<keyword evidence="3" id="KW-1185">Reference proteome</keyword>
<dbReference type="HAMAP" id="MF_01523">
    <property type="entry name" value="16SrRNA_methyltr_J"/>
    <property type="match status" value="1"/>
</dbReference>
<dbReference type="PANTHER" id="PTHR36112:SF1">
    <property type="entry name" value="RIBOSOMAL RNA SMALL SUBUNIT METHYLTRANSFERASE J"/>
    <property type="match status" value="1"/>
</dbReference>
<feature type="binding site" evidence="1">
    <location>
        <position position="186"/>
    </location>
    <ligand>
        <name>S-adenosyl-L-methionine</name>
        <dbReference type="ChEBI" id="CHEBI:59789"/>
    </ligand>
</feature>
<dbReference type="GO" id="GO:0032259">
    <property type="term" value="P:methylation"/>
    <property type="evidence" value="ECO:0007669"/>
    <property type="project" value="UniProtKB-KW"/>
</dbReference>
<comment type="catalytic activity">
    <reaction evidence="1">
        <text>guanosine(1516) in 16S rRNA + S-adenosyl-L-methionine = N(2)-methylguanosine(1516) in 16S rRNA + S-adenosyl-L-homocysteine + H(+)</text>
        <dbReference type="Rhea" id="RHEA:43220"/>
        <dbReference type="Rhea" id="RHEA-COMP:10412"/>
        <dbReference type="Rhea" id="RHEA-COMP:10413"/>
        <dbReference type="ChEBI" id="CHEBI:15378"/>
        <dbReference type="ChEBI" id="CHEBI:57856"/>
        <dbReference type="ChEBI" id="CHEBI:59789"/>
        <dbReference type="ChEBI" id="CHEBI:74269"/>
        <dbReference type="ChEBI" id="CHEBI:74481"/>
        <dbReference type="EC" id="2.1.1.242"/>
    </reaction>
</comment>
<dbReference type="Pfam" id="PF04445">
    <property type="entry name" value="SAM_MT"/>
    <property type="match status" value="1"/>
</dbReference>
<keyword evidence="1" id="KW-0808">Transferase</keyword>
<dbReference type="Proteomes" id="UP001500604">
    <property type="component" value="Unassembled WGS sequence"/>
</dbReference>
<comment type="function">
    <text evidence="1">Specifically methylates the guanosine in position 1516 of 16S rRNA.</text>
</comment>
<keyword evidence="1 2" id="KW-0489">Methyltransferase</keyword>